<name>A0AAV4UD67_9ARAC</name>
<dbReference type="AlphaFoldDB" id="A0AAV4UD67"/>
<dbReference type="EMBL" id="BPLQ01011105">
    <property type="protein sequence ID" value="GIY55712.1"/>
    <property type="molecule type" value="Genomic_DNA"/>
</dbReference>
<keyword evidence="2" id="KW-1185">Reference proteome</keyword>
<comment type="caution">
    <text evidence="1">The sequence shown here is derived from an EMBL/GenBank/DDBJ whole genome shotgun (WGS) entry which is preliminary data.</text>
</comment>
<dbReference type="Proteomes" id="UP001054837">
    <property type="component" value="Unassembled WGS sequence"/>
</dbReference>
<gene>
    <name evidence="1" type="ORF">CDAR_529101</name>
</gene>
<sequence>MTSANEESPHITQLPELQQLSPPQLYWLRCRVITKACPDAFVVSLPTDSPEVQLIRPIRRPRAHRPKRFRFHFSKVEINNAFRKYSSE</sequence>
<evidence type="ECO:0000313" key="2">
    <source>
        <dbReference type="Proteomes" id="UP001054837"/>
    </source>
</evidence>
<evidence type="ECO:0000313" key="1">
    <source>
        <dbReference type="EMBL" id="GIY55712.1"/>
    </source>
</evidence>
<proteinExistence type="predicted"/>
<accession>A0AAV4UD67</accession>
<protein>
    <submittedName>
        <fullName evidence="1">Uncharacterized protein</fullName>
    </submittedName>
</protein>
<reference evidence="1 2" key="1">
    <citation type="submission" date="2021-06" db="EMBL/GenBank/DDBJ databases">
        <title>Caerostris darwini draft genome.</title>
        <authorList>
            <person name="Kono N."/>
            <person name="Arakawa K."/>
        </authorList>
    </citation>
    <scope>NUCLEOTIDE SEQUENCE [LARGE SCALE GENOMIC DNA]</scope>
</reference>
<organism evidence="1 2">
    <name type="scientific">Caerostris darwini</name>
    <dbReference type="NCBI Taxonomy" id="1538125"/>
    <lineage>
        <taxon>Eukaryota</taxon>
        <taxon>Metazoa</taxon>
        <taxon>Ecdysozoa</taxon>
        <taxon>Arthropoda</taxon>
        <taxon>Chelicerata</taxon>
        <taxon>Arachnida</taxon>
        <taxon>Araneae</taxon>
        <taxon>Araneomorphae</taxon>
        <taxon>Entelegynae</taxon>
        <taxon>Araneoidea</taxon>
        <taxon>Araneidae</taxon>
        <taxon>Caerostris</taxon>
    </lineage>
</organism>